<evidence type="ECO:0000256" key="2">
    <source>
        <dbReference type="ARBA" id="ARBA00022692"/>
    </source>
</evidence>
<keyword evidence="8" id="KW-1185">Reference proteome</keyword>
<feature type="transmembrane region" description="Helical" evidence="5">
    <location>
        <begin position="175"/>
        <end position="197"/>
    </location>
</feature>
<evidence type="ECO:0000256" key="5">
    <source>
        <dbReference type="SAM" id="Phobius"/>
    </source>
</evidence>
<reference evidence="8" key="1">
    <citation type="submission" date="2016-10" db="EMBL/GenBank/DDBJ databases">
        <authorList>
            <person name="Varghese N."/>
        </authorList>
    </citation>
    <scope>NUCLEOTIDE SEQUENCE [LARGE SCALE GENOMIC DNA]</scope>
    <source>
        <strain evidence="8">HL 19</strain>
    </source>
</reference>
<feature type="domain" description="Sodium/calcium exchanger membrane region" evidence="6">
    <location>
        <begin position="174"/>
        <end position="319"/>
    </location>
</feature>
<comment type="subcellular location">
    <subcellularLocation>
        <location evidence="1">Membrane</location>
        <topology evidence="1">Multi-pass membrane protein</topology>
    </subcellularLocation>
</comment>
<dbReference type="RefSeq" id="WP_231627380.1">
    <property type="nucleotide sequence ID" value="NZ_FMUN01000002.1"/>
</dbReference>
<dbReference type="InterPro" id="IPR004481">
    <property type="entry name" value="K/Na/Ca-exchanger"/>
</dbReference>
<feature type="domain" description="Sodium/calcium exchanger membrane region" evidence="6">
    <location>
        <begin position="8"/>
        <end position="146"/>
    </location>
</feature>
<feature type="transmembrane region" description="Helical" evidence="5">
    <location>
        <begin position="209"/>
        <end position="231"/>
    </location>
</feature>
<feature type="transmembrane region" description="Helical" evidence="5">
    <location>
        <begin position="128"/>
        <end position="146"/>
    </location>
</feature>
<dbReference type="EMBL" id="FMUN01000002">
    <property type="protein sequence ID" value="SCY03573.1"/>
    <property type="molecule type" value="Genomic_DNA"/>
</dbReference>
<evidence type="ECO:0000259" key="6">
    <source>
        <dbReference type="Pfam" id="PF01699"/>
    </source>
</evidence>
<dbReference type="GO" id="GO:0005886">
    <property type="term" value="C:plasma membrane"/>
    <property type="evidence" value="ECO:0007669"/>
    <property type="project" value="TreeGrafter"/>
</dbReference>
<dbReference type="InterPro" id="IPR004837">
    <property type="entry name" value="NaCa_Exmemb"/>
</dbReference>
<dbReference type="GO" id="GO:0005262">
    <property type="term" value="F:calcium channel activity"/>
    <property type="evidence" value="ECO:0007669"/>
    <property type="project" value="TreeGrafter"/>
</dbReference>
<feature type="transmembrane region" description="Helical" evidence="5">
    <location>
        <begin position="243"/>
        <end position="264"/>
    </location>
</feature>
<evidence type="ECO:0000256" key="1">
    <source>
        <dbReference type="ARBA" id="ARBA00004141"/>
    </source>
</evidence>
<feature type="transmembrane region" description="Helical" evidence="5">
    <location>
        <begin position="270"/>
        <end position="290"/>
    </location>
</feature>
<organism evidence="7 8">
    <name type="scientific">Thiohalorhabdus denitrificans</name>
    <dbReference type="NCBI Taxonomy" id="381306"/>
    <lineage>
        <taxon>Bacteria</taxon>
        <taxon>Pseudomonadati</taxon>
        <taxon>Pseudomonadota</taxon>
        <taxon>Gammaproteobacteria</taxon>
        <taxon>Thiohalorhabdales</taxon>
        <taxon>Thiohalorhabdaceae</taxon>
        <taxon>Thiohalorhabdus</taxon>
    </lineage>
</organism>
<dbReference type="AlphaFoldDB" id="A0A1G5CM92"/>
<proteinExistence type="predicted"/>
<dbReference type="InterPro" id="IPR044880">
    <property type="entry name" value="NCX_ion-bd_dom_sf"/>
</dbReference>
<evidence type="ECO:0000313" key="7">
    <source>
        <dbReference type="EMBL" id="SCY03573.1"/>
    </source>
</evidence>
<dbReference type="Gene3D" id="1.20.1420.30">
    <property type="entry name" value="NCX, central ion-binding region"/>
    <property type="match status" value="2"/>
</dbReference>
<accession>A0A1G5CM92</accession>
<dbReference type="PANTHER" id="PTHR10846:SF8">
    <property type="entry name" value="INNER MEMBRANE PROTEIN YRBG"/>
    <property type="match status" value="1"/>
</dbReference>
<dbReference type="PANTHER" id="PTHR10846">
    <property type="entry name" value="SODIUM/POTASSIUM/CALCIUM EXCHANGER"/>
    <property type="match status" value="1"/>
</dbReference>
<name>A0A1G5CM92_9GAMM</name>
<dbReference type="NCBIfam" id="TIGR00367">
    <property type="entry name" value="calcium/sodium antiporter"/>
    <property type="match status" value="1"/>
</dbReference>
<feature type="transmembrane region" description="Helical" evidence="5">
    <location>
        <begin position="302"/>
        <end position="319"/>
    </location>
</feature>
<keyword evidence="4 5" id="KW-0472">Membrane</keyword>
<dbReference type="GO" id="GO:0008273">
    <property type="term" value="F:calcium, potassium:sodium antiporter activity"/>
    <property type="evidence" value="ECO:0007669"/>
    <property type="project" value="TreeGrafter"/>
</dbReference>
<sequence length="328" mass="33887">MPMLLNLTIALVGLLLLVWGAERFVHGAAGLARSLGVSTLVIGLTVVSLGTSAPELLVNFTAQLTGAPAMAFGNVVGSNIANIGLVLGVSALLLPLTVHSQVLRREYPLLLGVTILLGAMIMDEGLQPLEGVLLTIGLVGYAYWTFRDARRAKDDPFLAEVTEDVPEALPVGKAVLWLLVGLAGLVLGSRGLVFGAAEMAQAVGISDLVIGLTLVAFGTSLPELAASLAAVAKKEDDLVVGNVVGSCLLNILLVLGVPAMIGGMPTGPEAVWRDLPVLIGLTLILGPLFINGPRGSYRINRLEGGVLMVAYVGYVFWVIQSSLGGGGA</sequence>
<dbReference type="Gene3D" id="6.10.280.80">
    <property type="entry name" value="NCX, peripheral helical region"/>
    <property type="match status" value="1"/>
</dbReference>
<dbReference type="STRING" id="381306.AN478_09620"/>
<feature type="transmembrane region" description="Helical" evidence="5">
    <location>
        <begin position="30"/>
        <end position="49"/>
    </location>
</feature>
<evidence type="ECO:0000256" key="4">
    <source>
        <dbReference type="ARBA" id="ARBA00023136"/>
    </source>
</evidence>
<keyword evidence="3 5" id="KW-1133">Transmembrane helix</keyword>
<dbReference type="GO" id="GO:0006874">
    <property type="term" value="P:intracellular calcium ion homeostasis"/>
    <property type="evidence" value="ECO:0007669"/>
    <property type="project" value="TreeGrafter"/>
</dbReference>
<protein>
    <submittedName>
        <fullName evidence="7">Cation:H+ antiporter</fullName>
    </submittedName>
</protein>
<keyword evidence="2 5" id="KW-0812">Transmembrane</keyword>
<feature type="transmembrane region" description="Helical" evidence="5">
    <location>
        <begin position="80"/>
        <end position="98"/>
    </location>
</feature>
<dbReference type="Proteomes" id="UP000183104">
    <property type="component" value="Unassembled WGS sequence"/>
</dbReference>
<dbReference type="Pfam" id="PF01699">
    <property type="entry name" value="Na_Ca_ex"/>
    <property type="match status" value="2"/>
</dbReference>
<gene>
    <name evidence="7" type="ORF">SAMN05661077_1115</name>
</gene>
<evidence type="ECO:0000256" key="3">
    <source>
        <dbReference type="ARBA" id="ARBA00022989"/>
    </source>
</evidence>
<feature type="transmembrane region" description="Helical" evidence="5">
    <location>
        <begin position="105"/>
        <end position="122"/>
    </location>
</feature>
<evidence type="ECO:0000313" key="8">
    <source>
        <dbReference type="Proteomes" id="UP000183104"/>
    </source>
</evidence>